<proteinExistence type="predicted"/>
<comment type="caution">
    <text evidence="1">The sequence shown here is derived from an EMBL/GenBank/DDBJ whole genome shotgun (WGS) entry which is preliminary data.</text>
</comment>
<sequence length="166" mass="17932">MFLLVIGKGEAGHSGQTKSNSGFGVTPSLAWPGLAWLRLAWLMICLKSLSAMMALTDVASEGAPYRYHLWCCAEQFCLPPLPSLLVVVKTRHLCQSLGRVMPFLPLRALCGDGNRDTEEGSPSPPAGSLCDTDKNCQRHIHSTVASQGYSTVRLAKPLSTTYNVVV</sequence>
<evidence type="ECO:0000313" key="1">
    <source>
        <dbReference type="EMBL" id="MPC24294.1"/>
    </source>
</evidence>
<accession>A0A5B7DT77</accession>
<keyword evidence="2" id="KW-1185">Reference proteome</keyword>
<reference evidence="1 2" key="1">
    <citation type="submission" date="2019-05" db="EMBL/GenBank/DDBJ databases">
        <title>Another draft genome of Portunus trituberculatus and its Hox gene families provides insights of decapod evolution.</title>
        <authorList>
            <person name="Jeong J.-H."/>
            <person name="Song I."/>
            <person name="Kim S."/>
            <person name="Choi T."/>
            <person name="Kim D."/>
            <person name="Ryu S."/>
            <person name="Kim W."/>
        </authorList>
    </citation>
    <scope>NUCLEOTIDE SEQUENCE [LARGE SCALE GENOMIC DNA]</scope>
    <source>
        <tissue evidence="1">Muscle</tissue>
    </source>
</reference>
<dbReference type="Proteomes" id="UP000324222">
    <property type="component" value="Unassembled WGS sequence"/>
</dbReference>
<protein>
    <submittedName>
        <fullName evidence="1">Uncharacterized protein</fullName>
    </submittedName>
</protein>
<gene>
    <name evidence="1" type="ORF">E2C01_017375</name>
</gene>
<organism evidence="1 2">
    <name type="scientific">Portunus trituberculatus</name>
    <name type="common">Swimming crab</name>
    <name type="synonym">Neptunus trituberculatus</name>
    <dbReference type="NCBI Taxonomy" id="210409"/>
    <lineage>
        <taxon>Eukaryota</taxon>
        <taxon>Metazoa</taxon>
        <taxon>Ecdysozoa</taxon>
        <taxon>Arthropoda</taxon>
        <taxon>Crustacea</taxon>
        <taxon>Multicrustacea</taxon>
        <taxon>Malacostraca</taxon>
        <taxon>Eumalacostraca</taxon>
        <taxon>Eucarida</taxon>
        <taxon>Decapoda</taxon>
        <taxon>Pleocyemata</taxon>
        <taxon>Brachyura</taxon>
        <taxon>Eubrachyura</taxon>
        <taxon>Portunoidea</taxon>
        <taxon>Portunidae</taxon>
        <taxon>Portuninae</taxon>
        <taxon>Portunus</taxon>
    </lineage>
</organism>
<dbReference type="AlphaFoldDB" id="A0A5B7DT77"/>
<name>A0A5B7DT77_PORTR</name>
<dbReference type="EMBL" id="VSRR010001312">
    <property type="protein sequence ID" value="MPC24294.1"/>
    <property type="molecule type" value="Genomic_DNA"/>
</dbReference>
<evidence type="ECO:0000313" key="2">
    <source>
        <dbReference type="Proteomes" id="UP000324222"/>
    </source>
</evidence>